<dbReference type="AlphaFoldDB" id="A0A060R9E9"/>
<proteinExistence type="predicted"/>
<dbReference type="HOGENOM" id="CLU_082049_4_3_10"/>
<dbReference type="KEGG" id="rbc:BN938_2173"/>
<reference evidence="2 3" key="1">
    <citation type="journal article" date="2015" name="Genome Announc.">
        <title>Complete Genome Sequence of the Novel Leech Symbiont Mucinivorans hirudinis M3T.</title>
        <authorList>
            <person name="Nelson M.C."/>
            <person name="Bomar L."/>
            <person name="Graf J."/>
        </authorList>
    </citation>
    <scope>NUCLEOTIDE SEQUENCE [LARGE SCALE GENOMIC DNA]</scope>
    <source>
        <strain evidence="3">M3</strain>
    </source>
</reference>
<name>A0A060R9E9_9BACT</name>
<dbReference type="STRING" id="1433126.BN938_2173"/>
<dbReference type="InterPro" id="IPR025665">
    <property type="entry name" value="Beta-barrel_OMP_2"/>
</dbReference>
<evidence type="ECO:0000259" key="1">
    <source>
        <dbReference type="Pfam" id="PF13568"/>
    </source>
</evidence>
<dbReference type="Proteomes" id="UP000027616">
    <property type="component" value="Chromosome I"/>
</dbReference>
<keyword evidence="3" id="KW-1185">Reference proteome</keyword>
<evidence type="ECO:0000313" key="2">
    <source>
        <dbReference type="EMBL" id="CDN32246.1"/>
    </source>
</evidence>
<dbReference type="InterPro" id="IPR011250">
    <property type="entry name" value="OMP/PagP_B-barrel"/>
</dbReference>
<dbReference type="SUPFAM" id="SSF56925">
    <property type="entry name" value="OMPA-like"/>
    <property type="match status" value="1"/>
</dbReference>
<sequence length="191" mass="21319">MEVMKKHLLIIALLTLTVTINAQSIFGAKAGLNVSSLTKVDNVSARVRPLIGFYGIYQITDIYALQAEILYSWQGANCNIEQELGNKYAKVSIDYLKIPVLFKYNVWDKLSVDAGISFNLLMSAKESYGSDSYGIKGLNGLDISVPLSVSYVLWSKVDLSMRYDISLSDMNWGSRRGIYNTNLSISVGYRF</sequence>
<accession>A0A060R9E9</accession>
<dbReference type="eggNOG" id="COG3637">
    <property type="taxonomic scope" value="Bacteria"/>
</dbReference>
<organism evidence="2 3">
    <name type="scientific">Mucinivorans hirudinis</name>
    <dbReference type="NCBI Taxonomy" id="1433126"/>
    <lineage>
        <taxon>Bacteria</taxon>
        <taxon>Pseudomonadati</taxon>
        <taxon>Bacteroidota</taxon>
        <taxon>Bacteroidia</taxon>
        <taxon>Bacteroidales</taxon>
        <taxon>Rikenellaceae</taxon>
        <taxon>Mucinivorans</taxon>
    </lineage>
</organism>
<dbReference type="PATRIC" id="fig|1433126.3.peg.2146"/>
<feature type="domain" description="Outer membrane protein beta-barrel" evidence="1">
    <location>
        <begin position="22"/>
        <end position="170"/>
    </location>
</feature>
<dbReference type="Pfam" id="PF13568">
    <property type="entry name" value="OMP_b-brl_2"/>
    <property type="match status" value="1"/>
</dbReference>
<gene>
    <name evidence="2" type="ORF">BN938_2173</name>
</gene>
<protein>
    <recommendedName>
        <fullName evidence="1">Outer membrane protein beta-barrel domain-containing protein</fullName>
    </recommendedName>
</protein>
<dbReference type="EMBL" id="HG934468">
    <property type="protein sequence ID" value="CDN32246.1"/>
    <property type="molecule type" value="Genomic_DNA"/>
</dbReference>
<evidence type="ECO:0000313" key="3">
    <source>
        <dbReference type="Proteomes" id="UP000027616"/>
    </source>
</evidence>